<accession>B3EBU9</accession>
<evidence type="ECO:0008006" key="3">
    <source>
        <dbReference type="Google" id="ProtNLM"/>
    </source>
</evidence>
<name>B3EBU9_TRIL1</name>
<dbReference type="InterPro" id="IPR010985">
    <property type="entry name" value="Ribbon_hlx_hlx"/>
</dbReference>
<evidence type="ECO:0000313" key="1">
    <source>
        <dbReference type="EMBL" id="ACD97381.1"/>
    </source>
</evidence>
<reference evidence="1 2" key="1">
    <citation type="submission" date="2008-05" db="EMBL/GenBank/DDBJ databases">
        <title>Complete sequence of plasmid of Geobacter lovleyi SZ.</title>
        <authorList>
            <consortium name="US DOE Joint Genome Institute"/>
            <person name="Lucas S."/>
            <person name="Copeland A."/>
            <person name="Lapidus A."/>
            <person name="Glavina del Rio T."/>
            <person name="Dalin E."/>
            <person name="Tice H."/>
            <person name="Bruce D."/>
            <person name="Goodwin L."/>
            <person name="Pitluck S."/>
            <person name="Chertkov O."/>
            <person name="Meincke L."/>
            <person name="Brettin T."/>
            <person name="Detter J.C."/>
            <person name="Han C."/>
            <person name="Tapia R."/>
            <person name="Kuske C.R."/>
            <person name="Schmutz J."/>
            <person name="Larimer F."/>
            <person name="Land M."/>
            <person name="Hauser L."/>
            <person name="Kyrpides N."/>
            <person name="Mikhailova N."/>
            <person name="Sung Y."/>
            <person name="Fletcher K.E."/>
            <person name="Ritalahti K.M."/>
            <person name="Loeffler F.E."/>
            <person name="Richardson P."/>
        </authorList>
    </citation>
    <scope>NUCLEOTIDE SEQUENCE [LARGE SCALE GENOMIC DNA]</scope>
    <source>
        <strain evidence="2">ATCC BAA-1151 / DSM 17278 / SZ</strain>
        <plasmid evidence="2">Plasmid pGLOV01</plasmid>
    </source>
</reference>
<keyword evidence="1" id="KW-0614">Plasmid</keyword>
<dbReference type="SUPFAM" id="SSF47598">
    <property type="entry name" value="Ribbon-helix-helix"/>
    <property type="match status" value="1"/>
</dbReference>
<organism evidence="1 2">
    <name type="scientific">Trichlorobacter lovleyi (strain ATCC BAA-1151 / DSM 17278 / SZ)</name>
    <name type="common">Geobacter lovleyi</name>
    <dbReference type="NCBI Taxonomy" id="398767"/>
    <lineage>
        <taxon>Bacteria</taxon>
        <taxon>Pseudomonadati</taxon>
        <taxon>Thermodesulfobacteriota</taxon>
        <taxon>Desulfuromonadia</taxon>
        <taxon>Geobacterales</taxon>
        <taxon>Geobacteraceae</taxon>
        <taxon>Trichlorobacter</taxon>
    </lineage>
</organism>
<dbReference type="GO" id="GO:0006355">
    <property type="term" value="P:regulation of DNA-templated transcription"/>
    <property type="evidence" value="ECO:0007669"/>
    <property type="project" value="InterPro"/>
</dbReference>
<keyword evidence="2" id="KW-1185">Reference proteome</keyword>
<gene>
    <name evidence="1" type="ordered locus">Glov_3682</name>
</gene>
<protein>
    <recommendedName>
        <fullName evidence="3">HicB family protein</fullName>
    </recommendedName>
</protein>
<dbReference type="HOGENOM" id="CLU_2861368_0_0_7"/>
<dbReference type="KEGG" id="glo:Glov_3682"/>
<dbReference type="Proteomes" id="UP000002420">
    <property type="component" value="Plasmid pGLOV01"/>
</dbReference>
<proteinExistence type="predicted"/>
<evidence type="ECO:0000313" key="2">
    <source>
        <dbReference type="Proteomes" id="UP000002420"/>
    </source>
</evidence>
<dbReference type="RefSeq" id="WP_012471699.1">
    <property type="nucleotide sequence ID" value="NC_010815.1"/>
</dbReference>
<dbReference type="AlphaFoldDB" id="B3EBU9"/>
<sequence>MGRLKSTAISTSPEEDIVTFIVRLPLPLRKTIKMLAAREGITINDFFIRAAEKEVADVVANAKG</sequence>
<dbReference type="EMBL" id="CP001090">
    <property type="protein sequence ID" value="ACD97381.1"/>
    <property type="molecule type" value="Genomic_DNA"/>
</dbReference>
<geneLocation type="plasmid" evidence="1 2">
    <name>pGLOV01</name>
</geneLocation>